<feature type="region of interest" description="Disordered" evidence="4">
    <location>
        <begin position="58"/>
        <end position="97"/>
    </location>
</feature>
<reference evidence="6" key="2">
    <citation type="submission" date="2025-09" db="UniProtKB">
        <authorList>
            <consortium name="Ensembl"/>
        </authorList>
    </citation>
    <scope>IDENTIFICATION</scope>
</reference>
<dbReference type="GO" id="GO:0003746">
    <property type="term" value="F:translation elongation factor activity"/>
    <property type="evidence" value="ECO:0007669"/>
    <property type="project" value="UniProtKB-KW"/>
</dbReference>
<dbReference type="InterPro" id="IPR049720">
    <property type="entry name" value="EF1B_bsu/dsu"/>
</dbReference>
<evidence type="ECO:0000256" key="3">
    <source>
        <dbReference type="ARBA" id="ARBA00022917"/>
    </source>
</evidence>
<protein>
    <recommendedName>
        <fullName evidence="5">Translation elongation factor EF1B beta/delta subunit guanine nucleotide exchange domain-containing protein</fullName>
    </recommendedName>
</protein>
<dbReference type="GO" id="GO:0005853">
    <property type="term" value="C:eukaryotic translation elongation factor 1 complex"/>
    <property type="evidence" value="ECO:0007669"/>
    <property type="project" value="InterPro"/>
</dbReference>
<dbReference type="Proteomes" id="UP000694407">
    <property type="component" value="Unplaced"/>
</dbReference>
<evidence type="ECO:0000313" key="6">
    <source>
        <dbReference type="Ensembl" id="ENSMMMP00000013508.1"/>
    </source>
</evidence>
<name>A0A8C5ZHT3_MARMA</name>
<keyword evidence="2" id="KW-0251">Elongation factor</keyword>
<dbReference type="InterPro" id="IPR036219">
    <property type="entry name" value="eEF-1beta-like_sf"/>
</dbReference>
<dbReference type="Ensembl" id="ENSMMMT00000015420.1">
    <property type="protein sequence ID" value="ENSMMMP00000013508.1"/>
    <property type="gene ID" value="ENSMMMG00000012048.1"/>
</dbReference>
<evidence type="ECO:0000256" key="1">
    <source>
        <dbReference type="ARBA" id="ARBA00007411"/>
    </source>
</evidence>
<organism evidence="6 7">
    <name type="scientific">Marmota marmota marmota</name>
    <name type="common">Alpine marmot</name>
    <dbReference type="NCBI Taxonomy" id="9994"/>
    <lineage>
        <taxon>Eukaryota</taxon>
        <taxon>Metazoa</taxon>
        <taxon>Chordata</taxon>
        <taxon>Craniata</taxon>
        <taxon>Vertebrata</taxon>
        <taxon>Euteleostomi</taxon>
        <taxon>Mammalia</taxon>
        <taxon>Eutheria</taxon>
        <taxon>Euarchontoglires</taxon>
        <taxon>Glires</taxon>
        <taxon>Rodentia</taxon>
        <taxon>Sciuromorpha</taxon>
        <taxon>Sciuridae</taxon>
        <taxon>Xerinae</taxon>
        <taxon>Marmotini</taxon>
        <taxon>Marmota</taxon>
    </lineage>
</organism>
<evidence type="ECO:0000256" key="2">
    <source>
        <dbReference type="ARBA" id="ARBA00022768"/>
    </source>
</evidence>
<evidence type="ECO:0000313" key="7">
    <source>
        <dbReference type="Proteomes" id="UP000694407"/>
    </source>
</evidence>
<dbReference type="SUPFAM" id="SSF54984">
    <property type="entry name" value="eEF-1beta-like"/>
    <property type="match status" value="1"/>
</dbReference>
<dbReference type="AlphaFoldDB" id="A0A8C5ZHT3"/>
<dbReference type="CDD" id="cd00292">
    <property type="entry name" value="EF1B"/>
    <property type="match status" value="1"/>
</dbReference>
<evidence type="ECO:0000256" key="4">
    <source>
        <dbReference type="SAM" id="MobiDB-lite"/>
    </source>
</evidence>
<proteinExistence type="inferred from homology"/>
<sequence length="236" mass="26727">MATNFLVYEMVWFDKFKHDDAERKKFYEEMKRPVAGSSHQCSGAPGLLMGLVDTTKAGCLDRQPGSREPEPANHGARSAAGHFQAEGPAEHPGEELAYPQSHNPTDLAYVSHRQERGQGSSLLWEERLWQYAEKMAKKLLLVAKSSIFLNVKPMDDKTDMAQLEACIYSIQCELVWGTSQLVPVGYGILKLVEDDKVDTDLLEEQITKFKEHMQSEVARYNIFPLRAYPWLGTFSN</sequence>
<feature type="domain" description="Translation elongation factor EF1B beta/delta subunit guanine nucleotide exchange" evidence="5">
    <location>
        <begin position="144"/>
        <end position="220"/>
    </location>
</feature>
<comment type="similarity">
    <text evidence="1">Belongs to the EF-1-beta/EF-1-delta family.</text>
</comment>
<dbReference type="InterPro" id="IPR014038">
    <property type="entry name" value="EF1B_bsu/dsu_GNE"/>
</dbReference>
<dbReference type="Pfam" id="PF00736">
    <property type="entry name" value="EF1_GNE"/>
    <property type="match status" value="1"/>
</dbReference>
<reference evidence="6" key="1">
    <citation type="submission" date="2025-08" db="UniProtKB">
        <authorList>
            <consortium name="Ensembl"/>
        </authorList>
    </citation>
    <scope>IDENTIFICATION</scope>
</reference>
<dbReference type="SMART" id="SM00888">
    <property type="entry name" value="EF1_GNE"/>
    <property type="match status" value="1"/>
</dbReference>
<dbReference type="InterPro" id="IPR014717">
    <property type="entry name" value="Transl_elong_EF1B/ribsomal_bS6"/>
</dbReference>
<dbReference type="PANTHER" id="PTHR11595:SF26">
    <property type="entry name" value="ELONGATION FACTOR 1-DELTA"/>
    <property type="match status" value="1"/>
</dbReference>
<dbReference type="FunFam" id="3.30.70.60:FF:000001">
    <property type="entry name" value="Elongation factor 1-beta 1 like"/>
    <property type="match status" value="1"/>
</dbReference>
<dbReference type="GeneTree" id="ENSGT00950000183014"/>
<dbReference type="PANTHER" id="PTHR11595">
    <property type="entry name" value="EF-HAND AND COILED-COIL DOMAIN-CONTAINING FAMILY MEMBER"/>
    <property type="match status" value="1"/>
</dbReference>
<accession>A0A8C5ZHT3</accession>
<dbReference type="GO" id="GO:0005085">
    <property type="term" value="F:guanyl-nucleotide exchange factor activity"/>
    <property type="evidence" value="ECO:0007669"/>
    <property type="project" value="TreeGrafter"/>
</dbReference>
<keyword evidence="7" id="KW-1185">Reference proteome</keyword>
<evidence type="ECO:0000259" key="5">
    <source>
        <dbReference type="SMART" id="SM00888"/>
    </source>
</evidence>
<dbReference type="Gene3D" id="3.30.70.60">
    <property type="match status" value="1"/>
</dbReference>
<dbReference type="GO" id="GO:0005829">
    <property type="term" value="C:cytosol"/>
    <property type="evidence" value="ECO:0007669"/>
    <property type="project" value="TreeGrafter"/>
</dbReference>
<keyword evidence="3" id="KW-0648">Protein biosynthesis</keyword>